<keyword evidence="2" id="KW-1133">Transmembrane helix</keyword>
<feature type="transmembrane region" description="Helical" evidence="2">
    <location>
        <begin position="201"/>
        <end position="227"/>
    </location>
</feature>
<keyword evidence="4" id="KW-1185">Reference proteome</keyword>
<keyword evidence="2" id="KW-0812">Transmembrane</keyword>
<dbReference type="PANTHER" id="PTHR37308">
    <property type="entry name" value="INTEGRAL MEMBRANE PROTEIN"/>
    <property type="match status" value="1"/>
</dbReference>
<dbReference type="Proteomes" id="UP000826254">
    <property type="component" value="Chromosome"/>
</dbReference>
<evidence type="ECO:0000256" key="2">
    <source>
        <dbReference type="SAM" id="Phobius"/>
    </source>
</evidence>
<dbReference type="AlphaFoldDB" id="A0A8T8WCE5"/>
<gene>
    <name evidence="3" type="ORF">K6T50_14725</name>
</gene>
<feature type="compositionally biased region" description="Low complexity" evidence="1">
    <location>
        <begin position="9"/>
        <end position="36"/>
    </location>
</feature>
<feature type="transmembrane region" description="Helical" evidence="2">
    <location>
        <begin position="116"/>
        <end position="139"/>
    </location>
</feature>
<proteinExistence type="predicted"/>
<name>A0A8T8WCE5_9EURY</name>
<feature type="transmembrane region" description="Helical" evidence="2">
    <location>
        <begin position="145"/>
        <end position="162"/>
    </location>
</feature>
<feature type="transmembrane region" description="Helical" evidence="2">
    <location>
        <begin position="174"/>
        <end position="195"/>
    </location>
</feature>
<reference evidence="3 4" key="1">
    <citation type="journal article" date="2021" name="Int. J. Syst. Evol. Microbiol.">
        <title>Halobaculum halophilum sp. nov. and Halobaculum salinum sp. nov., isolated from salt lake and saline soil.</title>
        <authorList>
            <person name="Cui H.L."/>
            <person name="Shi X.W."/>
            <person name="Yin X.M."/>
            <person name="Yang X.Y."/>
            <person name="Hou J."/>
            <person name="Zhu L."/>
        </authorList>
    </citation>
    <scope>NUCLEOTIDE SEQUENCE [LARGE SCALE GENOMIC DNA]</scope>
    <source>
        <strain evidence="3 4">NBRC 109044</strain>
    </source>
</reference>
<dbReference type="PANTHER" id="PTHR37308:SF1">
    <property type="entry name" value="POLYPRENYL-PHOSPHATE TRANSPORTER"/>
    <property type="match status" value="1"/>
</dbReference>
<dbReference type="Pfam" id="PF04018">
    <property type="entry name" value="VCA0040-like"/>
    <property type="match status" value="1"/>
</dbReference>
<feature type="region of interest" description="Disordered" evidence="1">
    <location>
        <begin position="1"/>
        <end position="38"/>
    </location>
</feature>
<organism evidence="3 4">
    <name type="scientific">Halobaculum magnesiiphilum</name>
    <dbReference type="NCBI Taxonomy" id="1017351"/>
    <lineage>
        <taxon>Archaea</taxon>
        <taxon>Methanobacteriati</taxon>
        <taxon>Methanobacteriota</taxon>
        <taxon>Stenosarchaea group</taxon>
        <taxon>Halobacteria</taxon>
        <taxon>Halobacteriales</taxon>
        <taxon>Haloferacaceae</taxon>
        <taxon>Halobaculum</taxon>
    </lineage>
</organism>
<dbReference type="EMBL" id="CP081958">
    <property type="protein sequence ID" value="QZP37509.1"/>
    <property type="molecule type" value="Genomic_DNA"/>
</dbReference>
<evidence type="ECO:0000256" key="1">
    <source>
        <dbReference type="SAM" id="MobiDB-lite"/>
    </source>
</evidence>
<keyword evidence="2" id="KW-0472">Membrane</keyword>
<dbReference type="InterPro" id="IPR007163">
    <property type="entry name" value="VCA0040-like"/>
</dbReference>
<evidence type="ECO:0000313" key="3">
    <source>
        <dbReference type="EMBL" id="QZP37509.1"/>
    </source>
</evidence>
<feature type="transmembrane region" description="Helical" evidence="2">
    <location>
        <begin position="239"/>
        <end position="257"/>
    </location>
</feature>
<protein>
    <submittedName>
        <fullName evidence="3">DUF368 domain-containing protein</fullName>
    </submittedName>
</protein>
<feature type="transmembrane region" description="Helical" evidence="2">
    <location>
        <begin position="293"/>
        <end position="311"/>
    </location>
</feature>
<accession>A0A8T8WCE5</accession>
<sequence length="350" mass="34623">MTDAGGDGAESADATGTVEADASATNADATSSSADDVQLIERDEGPLGTYLRGVAMGTADAVPGVSGGTIALITGIYDRLIAAVTAASPSLARRALDGLLGDRDELRAVWTAVDGWFLLALGAGIATAILTVTRALHIALGTTPVLTYGFFFGLIGASAVVLREEFRVDTGGRVAAAVAGAVLAFVASGQASAALGETAPATFFAGAVAVSAMILPGISGSLLLVILGQYDRMTEALSVFVDSLLALATGGPTAAVVETGVPVVAFLAGGVVGLLTVAHAVRAALAARREATLAFLIGLIVGALRAPVVRVGEEVGAWTAAIGAEFVVAAAVGALLVVGLDRLAGGVDLD</sequence>
<dbReference type="KEGG" id="hmp:K6T50_14725"/>
<feature type="transmembrane region" description="Helical" evidence="2">
    <location>
        <begin position="317"/>
        <end position="340"/>
    </location>
</feature>
<feature type="transmembrane region" description="Helical" evidence="2">
    <location>
        <begin position="263"/>
        <end position="281"/>
    </location>
</feature>
<evidence type="ECO:0000313" key="4">
    <source>
        <dbReference type="Proteomes" id="UP000826254"/>
    </source>
</evidence>